<accession>A0ABV8UF60</accession>
<comment type="caution">
    <text evidence="2">The sequence shown here is derived from an EMBL/GenBank/DDBJ whole genome shotgun (WGS) entry which is preliminary data.</text>
</comment>
<feature type="domain" description="Glycosyltransferase 61 catalytic" evidence="1">
    <location>
        <begin position="80"/>
        <end position="238"/>
    </location>
</feature>
<dbReference type="InterPro" id="IPR049625">
    <property type="entry name" value="Glyco_transf_61_cat"/>
</dbReference>
<dbReference type="Proteomes" id="UP001595776">
    <property type="component" value="Unassembled WGS sequence"/>
</dbReference>
<dbReference type="Pfam" id="PF04577">
    <property type="entry name" value="Glyco_transf_61"/>
    <property type="match status" value="1"/>
</dbReference>
<evidence type="ECO:0000313" key="2">
    <source>
        <dbReference type="EMBL" id="MFC4349877.1"/>
    </source>
</evidence>
<gene>
    <name evidence="2" type="ORF">ACFO5Q_18655</name>
</gene>
<dbReference type="EMBL" id="JBHSCR010000036">
    <property type="protein sequence ID" value="MFC4349877.1"/>
    <property type="molecule type" value="Genomic_DNA"/>
</dbReference>
<name>A0ABV8UF60_9PROT</name>
<proteinExistence type="predicted"/>
<keyword evidence="3" id="KW-1185">Reference proteome</keyword>
<organism evidence="2 3">
    <name type="scientific">Kordiimonas lipolytica</name>
    <dbReference type="NCBI Taxonomy" id="1662421"/>
    <lineage>
        <taxon>Bacteria</taxon>
        <taxon>Pseudomonadati</taxon>
        <taxon>Pseudomonadota</taxon>
        <taxon>Alphaproteobacteria</taxon>
        <taxon>Kordiimonadales</taxon>
        <taxon>Kordiimonadaceae</taxon>
        <taxon>Kordiimonas</taxon>
    </lineage>
</organism>
<evidence type="ECO:0000313" key="3">
    <source>
        <dbReference type="Proteomes" id="UP001595776"/>
    </source>
</evidence>
<sequence>MRALKFREFDDVGLVPFEKLLPYLRGGFATPEQLPAIFRHRRRGKLSKDQAVQADLVGAPRLKPAPGDTFVYGGVLHWHFGHLIAEFVHRLWVLREPGLENATVLFVGKKHVPQVFRDCMAYFGVSKWQVVDSPCIIERLVIAEQGKSIGETPHPQYEAFLGSLAQENRLDDLETERRFAVLRGHLPDRRFLGEADFERFLEGEGYVPFRPEKHDLRSQLATFLQAEEIVMSDGSACHLFDLLPRTDARVALISRARRTDWKARDAKAVVNSIEAKCRELEVFDDTSHVASPTRDGRQRPLGLRYVPLDRLIDFLKHHRFLREDARMTEQPDMIADLQSYAALHLRDQIRDVDNTDELVAFLVSRLHENTLENERLKTAIAKRRGLCGLARRILG</sequence>
<reference evidence="3" key="1">
    <citation type="journal article" date="2019" name="Int. J. Syst. Evol. Microbiol.">
        <title>The Global Catalogue of Microorganisms (GCM) 10K type strain sequencing project: providing services to taxonomists for standard genome sequencing and annotation.</title>
        <authorList>
            <consortium name="The Broad Institute Genomics Platform"/>
            <consortium name="The Broad Institute Genome Sequencing Center for Infectious Disease"/>
            <person name="Wu L."/>
            <person name="Ma J."/>
        </authorList>
    </citation>
    <scope>NUCLEOTIDE SEQUENCE [LARGE SCALE GENOMIC DNA]</scope>
    <source>
        <strain evidence="3">CGMCC 1.15304</strain>
    </source>
</reference>
<protein>
    <submittedName>
        <fullName evidence="2">Glycosyltransferase 61 family protein</fullName>
    </submittedName>
</protein>
<evidence type="ECO:0000259" key="1">
    <source>
        <dbReference type="Pfam" id="PF04577"/>
    </source>
</evidence>
<dbReference type="RefSeq" id="WP_068144364.1">
    <property type="nucleotide sequence ID" value="NZ_JBHSCR010000036.1"/>
</dbReference>